<dbReference type="EMBL" id="CALOZG010000040">
    <property type="protein sequence ID" value="CAH4034239.1"/>
    <property type="molecule type" value="Genomic_DNA"/>
</dbReference>
<proteinExistence type="predicted"/>
<accession>A0A9P0TQK3</accession>
<sequence>MPKEKKKYYDPNTLNLALNEIRETGKIREIARKYNIPKSTLHFKLKNPTHRTSFGPPPVLTEGEERTLEVWIKEVMKKGFPLKTDDLKQSVFKFLTENPRPNKFINNYPGDGWQQPETNSSNVITLAKFKELVGHSIMSKLYAYDNNPVDDENVNILYRLYSVFDVYCSQSSSVQNNLTSRVENIPLENIDSPLTIQPIEEIEMNNESRCDKDLEEHRSKYLVHLEITKQMSYSVYFLRMMI</sequence>
<dbReference type="AlphaFoldDB" id="A0A9P0TQK3"/>
<dbReference type="Proteomes" id="UP001152562">
    <property type="component" value="Unassembled WGS sequence"/>
</dbReference>
<gene>
    <name evidence="3" type="ORF">PIBRA_LOCUS10443</name>
</gene>
<dbReference type="GO" id="GO:0003677">
    <property type="term" value="F:DNA binding"/>
    <property type="evidence" value="ECO:0007669"/>
    <property type="project" value="InterPro"/>
</dbReference>
<dbReference type="Gene3D" id="1.10.10.60">
    <property type="entry name" value="Homeodomain-like"/>
    <property type="match status" value="1"/>
</dbReference>
<dbReference type="GO" id="GO:0005634">
    <property type="term" value="C:nucleus"/>
    <property type="evidence" value="ECO:0007669"/>
    <property type="project" value="UniProtKB-SubCell"/>
</dbReference>
<organism evidence="3 4">
    <name type="scientific">Pieris brassicae</name>
    <name type="common">White butterfly</name>
    <name type="synonym">Large white butterfly</name>
    <dbReference type="NCBI Taxonomy" id="7116"/>
    <lineage>
        <taxon>Eukaryota</taxon>
        <taxon>Metazoa</taxon>
        <taxon>Ecdysozoa</taxon>
        <taxon>Arthropoda</taxon>
        <taxon>Hexapoda</taxon>
        <taxon>Insecta</taxon>
        <taxon>Pterygota</taxon>
        <taxon>Neoptera</taxon>
        <taxon>Endopterygota</taxon>
        <taxon>Lepidoptera</taxon>
        <taxon>Glossata</taxon>
        <taxon>Ditrysia</taxon>
        <taxon>Papilionoidea</taxon>
        <taxon>Pieridae</taxon>
        <taxon>Pierinae</taxon>
        <taxon>Pieris</taxon>
    </lineage>
</organism>
<protein>
    <recommendedName>
        <fullName evidence="2">HTH psq-type domain-containing protein</fullName>
    </recommendedName>
</protein>
<keyword evidence="4" id="KW-1185">Reference proteome</keyword>
<dbReference type="SUPFAM" id="SSF46689">
    <property type="entry name" value="Homeodomain-like"/>
    <property type="match status" value="1"/>
</dbReference>
<feature type="domain" description="HTH psq-type" evidence="2">
    <location>
        <begin position="11"/>
        <end position="47"/>
    </location>
</feature>
<evidence type="ECO:0000313" key="4">
    <source>
        <dbReference type="Proteomes" id="UP001152562"/>
    </source>
</evidence>
<reference evidence="3" key="1">
    <citation type="submission" date="2022-05" db="EMBL/GenBank/DDBJ databases">
        <authorList>
            <person name="Okamura Y."/>
        </authorList>
    </citation>
    <scope>NUCLEOTIDE SEQUENCE</scope>
</reference>
<evidence type="ECO:0000256" key="1">
    <source>
        <dbReference type="ARBA" id="ARBA00004123"/>
    </source>
</evidence>
<evidence type="ECO:0000259" key="2">
    <source>
        <dbReference type="Pfam" id="PF05225"/>
    </source>
</evidence>
<comment type="subcellular location">
    <subcellularLocation>
        <location evidence="1">Nucleus</location>
    </subcellularLocation>
</comment>
<dbReference type="InterPro" id="IPR009057">
    <property type="entry name" value="Homeodomain-like_sf"/>
</dbReference>
<dbReference type="Pfam" id="PF05225">
    <property type="entry name" value="HTH_psq"/>
    <property type="match status" value="1"/>
</dbReference>
<dbReference type="InterPro" id="IPR007889">
    <property type="entry name" value="HTH_Psq"/>
</dbReference>
<name>A0A9P0TQK3_PIEBR</name>
<evidence type="ECO:0000313" key="3">
    <source>
        <dbReference type="EMBL" id="CAH4034239.1"/>
    </source>
</evidence>
<comment type="caution">
    <text evidence="3">The sequence shown here is derived from an EMBL/GenBank/DDBJ whole genome shotgun (WGS) entry which is preliminary data.</text>
</comment>